<dbReference type="EMBL" id="JARJLG010000032">
    <property type="protein sequence ID" value="KAJ7766564.1"/>
    <property type="molecule type" value="Genomic_DNA"/>
</dbReference>
<reference evidence="2" key="1">
    <citation type="submission" date="2023-03" db="EMBL/GenBank/DDBJ databases">
        <title>Massive genome expansion in bonnet fungi (Mycena s.s.) driven by repeated elements and novel gene families across ecological guilds.</title>
        <authorList>
            <consortium name="Lawrence Berkeley National Laboratory"/>
            <person name="Harder C.B."/>
            <person name="Miyauchi S."/>
            <person name="Viragh M."/>
            <person name="Kuo A."/>
            <person name="Thoen E."/>
            <person name="Andreopoulos B."/>
            <person name="Lu D."/>
            <person name="Skrede I."/>
            <person name="Drula E."/>
            <person name="Henrissat B."/>
            <person name="Morin E."/>
            <person name="Kohler A."/>
            <person name="Barry K."/>
            <person name="LaButti K."/>
            <person name="Morin E."/>
            <person name="Salamov A."/>
            <person name="Lipzen A."/>
            <person name="Mereny Z."/>
            <person name="Hegedus B."/>
            <person name="Baldrian P."/>
            <person name="Stursova M."/>
            <person name="Weitz H."/>
            <person name="Taylor A."/>
            <person name="Grigoriev I.V."/>
            <person name="Nagy L.G."/>
            <person name="Martin F."/>
            <person name="Kauserud H."/>
        </authorList>
    </citation>
    <scope>NUCLEOTIDE SEQUENCE</scope>
    <source>
        <strain evidence="2">CBHHK188m</strain>
    </source>
</reference>
<gene>
    <name evidence="2" type="ORF">DFH07DRAFT_809410</name>
</gene>
<sequence length="72" mass="7801">MSFPSGFLLILSSAMTADSLSLSSPANAYRAGGAVSEWRYHGNRGANYDRTTLFCSDCSHSSGLRRLGRVRI</sequence>
<proteinExistence type="predicted"/>
<evidence type="ECO:0000313" key="2">
    <source>
        <dbReference type="EMBL" id="KAJ7766564.1"/>
    </source>
</evidence>
<name>A0AAD7NMD2_9AGAR</name>
<evidence type="ECO:0000256" key="1">
    <source>
        <dbReference type="SAM" id="SignalP"/>
    </source>
</evidence>
<keyword evidence="3" id="KW-1185">Reference proteome</keyword>
<feature type="signal peptide" evidence="1">
    <location>
        <begin position="1"/>
        <end position="19"/>
    </location>
</feature>
<feature type="chain" id="PRO_5042175909" description="Secreted protein" evidence="1">
    <location>
        <begin position="20"/>
        <end position="72"/>
    </location>
</feature>
<dbReference type="Proteomes" id="UP001215280">
    <property type="component" value="Unassembled WGS sequence"/>
</dbReference>
<dbReference type="AlphaFoldDB" id="A0AAD7NMD2"/>
<evidence type="ECO:0008006" key="4">
    <source>
        <dbReference type="Google" id="ProtNLM"/>
    </source>
</evidence>
<evidence type="ECO:0000313" key="3">
    <source>
        <dbReference type="Proteomes" id="UP001215280"/>
    </source>
</evidence>
<accession>A0AAD7NMD2</accession>
<comment type="caution">
    <text evidence="2">The sequence shown here is derived from an EMBL/GenBank/DDBJ whole genome shotgun (WGS) entry which is preliminary data.</text>
</comment>
<keyword evidence="1" id="KW-0732">Signal</keyword>
<protein>
    <recommendedName>
        <fullName evidence="4">Secreted protein</fullName>
    </recommendedName>
</protein>
<organism evidence="2 3">
    <name type="scientific">Mycena maculata</name>
    <dbReference type="NCBI Taxonomy" id="230809"/>
    <lineage>
        <taxon>Eukaryota</taxon>
        <taxon>Fungi</taxon>
        <taxon>Dikarya</taxon>
        <taxon>Basidiomycota</taxon>
        <taxon>Agaricomycotina</taxon>
        <taxon>Agaricomycetes</taxon>
        <taxon>Agaricomycetidae</taxon>
        <taxon>Agaricales</taxon>
        <taxon>Marasmiineae</taxon>
        <taxon>Mycenaceae</taxon>
        <taxon>Mycena</taxon>
    </lineage>
</organism>